<comment type="caution">
    <text evidence="1">The sequence shown here is derived from an EMBL/GenBank/DDBJ whole genome shotgun (WGS) entry which is preliminary data.</text>
</comment>
<proteinExistence type="predicted"/>
<evidence type="ECO:0000313" key="2">
    <source>
        <dbReference type="Proteomes" id="UP001295684"/>
    </source>
</evidence>
<keyword evidence="2" id="KW-1185">Reference proteome</keyword>
<reference evidence="1" key="1">
    <citation type="submission" date="2023-07" db="EMBL/GenBank/DDBJ databases">
        <authorList>
            <consortium name="AG Swart"/>
            <person name="Singh M."/>
            <person name="Singh A."/>
            <person name="Seah K."/>
            <person name="Emmerich C."/>
        </authorList>
    </citation>
    <scope>NUCLEOTIDE SEQUENCE</scope>
    <source>
        <strain evidence="1">DP1</strain>
    </source>
</reference>
<sequence length="374" mass="44226">MKVTCSTLWRNKTTLKYCKSHPKPICGYCKSLLNGQRDEEIAIISQEFNDMIDYSQELIYNVESDFDYYRLEEYFPKFKKILELYKKDFEIIRCDTIKALEKGRVKKFRKCETQLEKFLDDFREEEVIMGVMSFLYESILFDMKNSVTSSDTTESEYISNKETKASEDNLDKSIEPTIFAEESKKAVDIVGIQSPDDLRSKYFPKGNLKEYLSELSLNLSNKDDVDFMKEFIKKKQPIDVEKYTFELPENYGDELIIREFIDTCVNPKVCKEIEFINTLKLDFLCFSPYESCISKIMEAGDFRLYLHNFVLDKDTLDKFATKVESKNILIDLDDCWLKHCNCKKPEKITWHNEKQWNLNYVKYEKCEGDPAFIS</sequence>
<dbReference type="Proteomes" id="UP001295684">
    <property type="component" value="Unassembled WGS sequence"/>
</dbReference>
<protein>
    <submittedName>
        <fullName evidence="1">Uncharacterized protein</fullName>
    </submittedName>
</protein>
<dbReference type="AlphaFoldDB" id="A0AAD1Y2V2"/>
<gene>
    <name evidence="1" type="ORF">ECRASSUSDP1_LOCUS25069</name>
</gene>
<organism evidence="1 2">
    <name type="scientific">Euplotes crassus</name>
    <dbReference type="NCBI Taxonomy" id="5936"/>
    <lineage>
        <taxon>Eukaryota</taxon>
        <taxon>Sar</taxon>
        <taxon>Alveolata</taxon>
        <taxon>Ciliophora</taxon>
        <taxon>Intramacronucleata</taxon>
        <taxon>Spirotrichea</taxon>
        <taxon>Hypotrichia</taxon>
        <taxon>Euplotida</taxon>
        <taxon>Euplotidae</taxon>
        <taxon>Moneuplotes</taxon>
    </lineage>
</organism>
<dbReference type="EMBL" id="CAMPGE010025846">
    <property type="protein sequence ID" value="CAI2383564.1"/>
    <property type="molecule type" value="Genomic_DNA"/>
</dbReference>
<name>A0AAD1Y2V2_EUPCR</name>
<evidence type="ECO:0000313" key="1">
    <source>
        <dbReference type="EMBL" id="CAI2383564.1"/>
    </source>
</evidence>
<accession>A0AAD1Y2V2</accession>